<evidence type="ECO:0000259" key="4">
    <source>
        <dbReference type="PROSITE" id="PS50102"/>
    </source>
</evidence>
<name>A0A6J3M6H6_9PEZI</name>
<keyword evidence="1 2" id="KW-0694">RNA-binding</keyword>
<dbReference type="Pfam" id="PF00076">
    <property type="entry name" value="RRM_1"/>
    <property type="match status" value="2"/>
</dbReference>
<feature type="domain" description="RRM" evidence="4">
    <location>
        <begin position="128"/>
        <end position="205"/>
    </location>
</feature>
<feature type="domain" description="RRM" evidence="4">
    <location>
        <begin position="227"/>
        <end position="305"/>
    </location>
</feature>
<organism evidence="6">
    <name type="scientific">Dissoconium aciculare CBS 342.82</name>
    <dbReference type="NCBI Taxonomy" id="1314786"/>
    <lineage>
        <taxon>Eukaryota</taxon>
        <taxon>Fungi</taxon>
        <taxon>Dikarya</taxon>
        <taxon>Ascomycota</taxon>
        <taxon>Pezizomycotina</taxon>
        <taxon>Dothideomycetes</taxon>
        <taxon>Dothideomycetidae</taxon>
        <taxon>Mycosphaerellales</taxon>
        <taxon>Dissoconiaceae</taxon>
        <taxon>Dissoconium</taxon>
    </lineage>
</organism>
<evidence type="ECO:0000313" key="5">
    <source>
        <dbReference type="Proteomes" id="UP000504637"/>
    </source>
</evidence>
<evidence type="ECO:0000256" key="3">
    <source>
        <dbReference type="SAM" id="MobiDB-lite"/>
    </source>
</evidence>
<dbReference type="RefSeq" id="XP_033460534.1">
    <property type="nucleotide sequence ID" value="XM_033604663.1"/>
</dbReference>
<dbReference type="InterPro" id="IPR000504">
    <property type="entry name" value="RRM_dom"/>
</dbReference>
<feature type="compositionally biased region" description="Polar residues" evidence="3">
    <location>
        <begin position="61"/>
        <end position="71"/>
    </location>
</feature>
<gene>
    <name evidence="6" type="ORF">K489DRAFT_379489</name>
</gene>
<dbReference type="AlphaFoldDB" id="A0A6J3M6H6"/>
<dbReference type="InterPro" id="IPR035979">
    <property type="entry name" value="RBD_domain_sf"/>
</dbReference>
<dbReference type="Proteomes" id="UP000504637">
    <property type="component" value="Unplaced"/>
</dbReference>
<sequence length="315" mass="34261">MFALRCATSRAFAHPSKQLATIRNPSRAIISQISKPTLQRSFYQARWLAEERRVGAADGESPTSPLSSEEMSGNIREESVASSQVTGGVQGALRSAAATVGDSLSAVSDAITSSPRRSGGHSQFTEGRTIYIGNLSFDAKDADLEAEFSRFGSITSARLAADPSGQLRGFGFVEFSTPEEATAAIEGADQRQFLGRRMNVQLHVPKVRPGQVGGNRGRAPSSNGPSKTLFIGNMPFQMSDKDLNDLFREVSNVKDIRVAIDRRSGQPRGFAHADFFDEESAAAAKEILQQKSVYGRNLRVDFTENSNRRRNNPDE</sequence>
<dbReference type="GO" id="GO:0003723">
    <property type="term" value="F:RNA binding"/>
    <property type="evidence" value="ECO:0007669"/>
    <property type="project" value="UniProtKB-UniRule"/>
</dbReference>
<dbReference type="SMART" id="SM00360">
    <property type="entry name" value="RRM"/>
    <property type="match status" value="2"/>
</dbReference>
<evidence type="ECO:0000256" key="1">
    <source>
        <dbReference type="ARBA" id="ARBA00022884"/>
    </source>
</evidence>
<reference evidence="6" key="2">
    <citation type="submission" date="2020-04" db="EMBL/GenBank/DDBJ databases">
        <authorList>
            <consortium name="NCBI Genome Project"/>
        </authorList>
    </citation>
    <scope>NUCLEOTIDE SEQUENCE</scope>
    <source>
        <strain evidence="6">CBS 342.82</strain>
    </source>
</reference>
<dbReference type="PROSITE" id="PS50102">
    <property type="entry name" value="RRM"/>
    <property type="match status" value="2"/>
</dbReference>
<dbReference type="OrthoDB" id="6730379at2759"/>
<reference evidence="6" key="1">
    <citation type="submission" date="2020-01" db="EMBL/GenBank/DDBJ databases">
        <authorList>
            <consortium name="DOE Joint Genome Institute"/>
            <person name="Haridas S."/>
            <person name="Albert R."/>
            <person name="Binder M."/>
            <person name="Bloem J."/>
            <person name="Labutti K."/>
            <person name="Salamov A."/>
            <person name="Andreopoulos B."/>
            <person name="Baker S.E."/>
            <person name="Barry K."/>
            <person name="Bills G."/>
            <person name="Bluhm B.H."/>
            <person name="Cannon C."/>
            <person name="Castanera R."/>
            <person name="Culley D.E."/>
            <person name="Daum C."/>
            <person name="Ezra D."/>
            <person name="Gonzalez J.B."/>
            <person name="Henrissat B."/>
            <person name="Kuo A."/>
            <person name="Liang C."/>
            <person name="Lipzen A."/>
            <person name="Lutzoni F."/>
            <person name="Magnuson J."/>
            <person name="Mondo S."/>
            <person name="Nolan M."/>
            <person name="Ohm R."/>
            <person name="Pangilinan J."/>
            <person name="Park H.-J."/>
            <person name="Ramirez L."/>
            <person name="Alfaro M."/>
            <person name="Sun H."/>
            <person name="Tritt A."/>
            <person name="Yoshinaga Y."/>
            <person name="Zwiers L.-H."/>
            <person name="Turgeon B.G."/>
            <person name="Goodwin S.B."/>
            <person name="Spatafora J.W."/>
            <person name="Crous P.W."/>
            <person name="Grigoriev I.V."/>
        </authorList>
    </citation>
    <scope>NUCLEOTIDE SEQUENCE</scope>
    <source>
        <strain evidence="6">CBS 342.82</strain>
    </source>
</reference>
<evidence type="ECO:0000313" key="6">
    <source>
        <dbReference type="RefSeq" id="XP_033460534.1"/>
    </source>
</evidence>
<dbReference type="Gene3D" id="3.30.70.330">
    <property type="match status" value="2"/>
</dbReference>
<dbReference type="SUPFAM" id="SSF54928">
    <property type="entry name" value="RNA-binding domain, RBD"/>
    <property type="match status" value="2"/>
</dbReference>
<dbReference type="InterPro" id="IPR052462">
    <property type="entry name" value="SLIRP/GR-RBP-like"/>
</dbReference>
<feature type="region of interest" description="Disordered" evidence="3">
    <location>
        <begin position="207"/>
        <end position="226"/>
    </location>
</feature>
<evidence type="ECO:0000256" key="2">
    <source>
        <dbReference type="PROSITE-ProRule" id="PRU00176"/>
    </source>
</evidence>
<protein>
    <submittedName>
        <fullName evidence="6">RNA-binding domain-containing protein</fullName>
    </submittedName>
</protein>
<dbReference type="InterPro" id="IPR012677">
    <property type="entry name" value="Nucleotide-bd_a/b_plait_sf"/>
</dbReference>
<keyword evidence="5" id="KW-1185">Reference proteome</keyword>
<feature type="region of interest" description="Disordered" evidence="3">
    <location>
        <begin position="54"/>
        <end position="78"/>
    </location>
</feature>
<accession>A0A6J3M6H6</accession>
<dbReference type="GeneID" id="54362463"/>
<dbReference type="PANTHER" id="PTHR48027">
    <property type="entry name" value="HETEROGENEOUS NUCLEAR RIBONUCLEOPROTEIN 87F-RELATED"/>
    <property type="match status" value="1"/>
</dbReference>
<proteinExistence type="predicted"/>
<dbReference type="CDD" id="cd00590">
    <property type="entry name" value="RRM_SF"/>
    <property type="match status" value="1"/>
</dbReference>
<reference evidence="6" key="3">
    <citation type="submission" date="2025-08" db="UniProtKB">
        <authorList>
            <consortium name="RefSeq"/>
        </authorList>
    </citation>
    <scope>IDENTIFICATION</scope>
    <source>
        <strain evidence="6">CBS 342.82</strain>
    </source>
</reference>